<sequence length="502" mass="57636">MTTNAPVLNPPDSNDSLNELLGQSASAQVSLPAIVSAIQELAASMDPESIAEIAEHIELHYRTFSRQRLLHSILRLSRVLRTQPWDAPEQPSGSGRFLMKREGFFDIYNQEGNNKIVTINVGSENQQVKFTATTGILSAQASFFKPLCGDRWKCGRESTMTLSEHSAESFEILLSWLYTKDIKNASCLIKIHPIKREISNIFFRKQSHKSRWFQLLNCYFLADYICAPKFSNYIIDALVFAYKEWSEADFGKIVREPIFDDVEKTRELVEINTPENSPLRSLIEDIVMPRMELKKALTVDEKSSRMPFRIRRGRVVLSDDSIPKRLLQNGQPYNGGTAISSIIQPGHSSLGQPILNHLPFDPSQFHQPQPQSTFWEPINNHHHGFFLQQEPQPQPQVSQSTFWEPPDLHHNHHNTFPTQSQSQSAQPLQPLQTSQPRPHRLSRFIKGITRRTGNDRDKDNYYSNSKETQAGFHKSGKVIKVWEEERCRYHVHEPGRDCRDEV</sequence>
<evidence type="ECO:0000256" key="1">
    <source>
        <dbReference type="SAM" id="MobiDB-lite"/>
    </source>
</evidence>
<accession>A0A1D9Q2Z5</accession>
<dbReference type="KEGG" id="ssl:SS1G_12102"/>
<evidence type="ECO:0000259" key="2">
    <source>
        <dbReference type="PROSITE" id="PS50097"/>
    </source>
</evidence>
<name>A0A1D9Q2Z5_SCLS1</name>
<dbReference type="CDD" id="cd18186">
    <property type="entry name" value="BTB_POZ_ZBTB_KLHL-like"/>
    <property type="match status" value="1"/>
</dbReference>
<evidence type="ECO:0000313" key="4">
    <source>
        <dbReference type="Proteomes" id="UP000177798"/>
    </source>
</evidence>
<proteinExistence type="predicted"/>
<dbReference type="Proteomes" id="UP000177798">
    <property type="component" value="Chromosome 5"/>
</dbReference>
<dbReference type="SUPFAM" id="SSF54695">
    <property type="entry name" value="POZ domain"/>
    <property type="match status" value="1"/>
</dbReference>
<dbReference type="OrthoDB" id="1022638at2759"/>
<dbReference type="VEuPathDB" id="FungiDB:sscle_05g040840"/>
<dbReference type="PANTHER" id="PTHR47843:SF2">
    <property type="entry name" value="BTB DOMAIN-CONTAINING PROTEIN"/>
    <property type="match status" value="1"/>
</dbReference>
<reference evidence="4" key="1">
    <citation type="journal article" date="2017" name="Genome Biol. Evol.">
        <title>The complete genome sequence of the phytopathogenic fungus Sclerotinia sclerotiorum reveals insights into the genome architecture of broad host range pathogens.</title>
        <authorList>
            <person name="Derbyshire M."/>
            <person name="Denton-Giles M."/>
            <person name="Hegedus D."/>
            <person name="Seifbarghy S."/>
            <person name="Rollins J."/>
            <person name="van Kan J."/>
            <person name="Seidl M.F."/>
            <person name="Faino L."/>
            <person name="Mbengue M."/>
            <person name="Navaud O."/>
            <person name="Raffaele S."/>
            <person name="Hammond-Kosack K."/>
            <person name="Heard S."/>
            <person name="Oliver R."/>
        </authorList>
    </citation>
    <scope>NUCLEOTIDE SEQUENCE [LARGE SCALE GENOMIC DNA]</scope>
    <source>
        <strain evidence="4">ATCC 18683 / 1980 / Ss-1</strain>
    </source>
</reference>
<dbReference type="OMA" id="CYFLADY"/>
<feature type="compositionally biased region" description="Low complexity" evidence="1">
    <location>
        <begin position="417"/>
        <end position="436"/>
    </location>
</feature>
<dbReference type="PANTHER" id="PTHR47843">
    <property type="entry name" value="BTB DOMAIN-CONTAINING PROTEIN-RELATED"/>
    <property type="match status" value="1"/>
</dbReference>
<dbReference type="Gene3D" id="3.30.710.10">
    <property type="entry name" value="Potassium Channel Kv1.1, Chain A"/>
    <property type="match status" value="1"/>
</dbReference>
<dbReference type="EMBL" id="CP017818">
    <property type="protein sequence ID" value="APA09314.1"/>
    <property type="molecule type" value="Genomic_DNA"/>
</dbReference>
<gene>
    <name evidence="3" type="ORF">sscle_05g040840</name>
</gene>
<dbReference type="InterPro" id="IPR000210">
    <property type="entry name" value="BTB/POZ_dom"/>
</dbReference>
<organism evidence="3 4">
    <name type="scientific">Sclerotinia sclerotiorum (strain ATCC 18683 / 1980 / Ss-1)</name>
    <name type="common">White mold</name>
    <name type="synonym">Whetzelinia sclerotiorum</name>
    <dbReference type="NCBI Taxonomy" id="665079"/>
    <lineage>
        <taxon>Eukaryota</taxon>
        <taxon>Fungi</taxon>
        <taxon>Dikarya</taxon>
        <taxon>Ascomycota</taxon>
        <taxon>Pezizomycotina</taxon>
        <taxon>Leotiomycetes</taxon>
        <taxon>Helotiales</taxon>
        <taxon>Sclerotiniaceae</taxon>
        <taxon>Sclerotinia</taxon>
    </lineage>
</organism>
<dbReference type="RefSeq" id="XP_001587073.1">
    <property type="nucleotide sequence ID" value="XM_001587023.1"/>
</dbReference>
<feature type="region of interest" description="Disordered" evidence="1">
    <location>
        <begin position="390"/>
        <end position="473"/>
    </location>
</feature>
<dbReference type="PROSITE" id="PS50097">
    <property type="entry name" value="BTB"/>
    <property type="match status" value="1"/>
</dbReference>
<protein>
    <recommendedName>
        <fullName evidence="2">BTB domain-containing protein</fullName>
    </recommendedName>
</protein>
<evidence type="ECO:0000313" key="3">
    <source>
        <dbReference type="EMBL" id="APA09314.1"/>
    </source>
</evidence>
<feature type="domain" description="BTB" evidence="2">
    <location>
        <begin position="115"/>
        <end position="186"/>
    </location>
</feature>
<dbReference type="AlphaFoldDB" id="A0A1D9Q2Z5"/>
<dbReference type="InterPro" id="IPR011333">
    <property type="entry name" value="SKP1/BTB/POZ_sf"/>
</dbReference>
<dbReference type="Pfam" id="PF00651">
    <property type="entry name" value="BTB"/>
    <property type="match status" value="1"/>
</dbReference>